<dbReference type="Proteomes" id="UP000807716">
    <property type="component" value="Unassembled WGS sequence"/>
</dbReference>
<dbReference type="AlphaFoldDB" id="A0A9P6PPR6"/>
<reference evidence="1" key="1">
    <citation type="journal article" date="2020" name="Fungal Divers.">
        <title>Resolving the Mortierellaceae phylogeny through synthesis of multi-gene phylogenetics and phylogenomics.</title>
        <authorList>
            <person name="Vandepol N."/>
            <person name="Liber J."/>
            <person name="Desiro A."/>
            <person name="Na H."/>
            <person name="Kennedy M."/>
            <person name="Barry K."/>
            <person name="Grigoriev I.V."/>
            <person name="Miller A.N."/>
            <person name="O'Donnell K."/>
            <person name="Stajich J.E."/>
            <person name="Bonito G."/>
        </authorList>
    </citation>
    <scope>NUCLEOTIDE SEQUENCE</scope>
    <source>
        <strain evidence="1">BC1065</strain>
    </source>
</reference>
<gene>
    <name evidence="1" type="ORF">DFQ27_008775</name>
</gene>
<evidence type="ECO:0000313" key="2">
    <source>
        <dbReference type="Proteomes" id="UP000807716"/>
    </source>
</evidence>
<dbReference type="EMBL" id="JAAAJB010000753">
    <property type="protein sequence ID" value="KAG0251413.1"/>
    <property type="molecule type" value="Genomic_DNA"/>
</dbReference>
<comment type="caution">
    <text evidence="1">The sequence shown here is derived from an EMBL/GenBank/DDBJ whole genome shotgun (WGS) entry which is preliminary data.</text>
</comment>
<keyword evidence="2" id="KW-1185">Reference proteome</keyword>
<organism evidence="1 2">
    <name type="scientific">Actinomortierella ambigua</name>
    <dbReference type="NCBI Taxonomy" id="1343610"/>
    <lineage>
        <taxon>Eukaryota</taxon>
        <taxon>Fungi</taxon>
        <taxon>Fungi incertae sedis</taxon>
        <taxon>Mucoromycota</taxon>
        <taxon>Mortierellomycotina</taxon>
        <taxon>Mortierellomycetes</taxon>
        <taxon>Mortierellales</taxon>
        <taxon>Mortierellaceae</taxon>
        <taxon>Actinomortierella</taxon>
    </lineage>
</organism>
<dbReference type="OrthoDB" id="2447511at2759"/>
<accession>A0A9P6PPR6</accession>
<sequence>MPVKSYIGLVCDGVVIDQLTCSNTLDAAVADINALNNGGLKNHRYVVMQSPCSPKLPDGCQPVPEPAPLVDSENDIGADDAVSSLEEMPAGLPADQIALWKKKHHHCPRCHKNHDGPCNQGGGSGSQHPYEDLCVAVGEFCGNQLFGCDFIKTSLYRCDQIGKPPFRIPDDKNRCGGTGPPGTCVCPGDGNQPVCGYQLHLSCNADPQTIYYCPNGNSSTPVPTKSCSGINECVSAPGGALCNVKSECTCTSTGTVCGKEFPETCSVPTEGVFQCTKGGAPEPQQDCQLTGGICVGVKEVPATSAQNVFTAAAAKCQASCTCTGYDDVCASSLPYECGFAAETDLAAPQ</sequence>
<evidence type="ECO:0000313" key="1">
    <source>
        <dbReference type="EMBL" id="KAG0251413.1"/>
    </source>
</evidence>
<protein>
    <submittedName>
        <fullName evidence="1">Uncharacterized protein</fullName>
    </submittedName>
</protein>
<proteinExistence type="predicted"/>
<name>A0A9P6PPR6_9FUNG</name>